<protein>
    <recommendedName>
        <fullName evidence="4">Secreted protein</fullName>
    </recommendedName>
</protein>
<reference evidence="2 3" key="1">
    <citation type="submission" date="2019-08" db="EMBL/GenBank/DDBJ databases">
        <title>Whole genome of Aphis craccivora.</title>
        <authorList>
            <person name="Voronova N.V."/>
            <person name="Shulinski R.S."/>
            <person name="Bandarenka Y.V."/>
            <person name="Zhorov D.G."/>
            <person name="Warner D."/>
        </authorList>
    </citation>
    <scope>NUCLEOTIDE SEQUENCE [LARGE SCALE GENOMIC DNA]</scope>
    <source>
        <strain evidence="2">180601</strain>
        <tissue evidence="2">Whole Body</tissue>
    </source>
</reference>
<name>A0A6G0ZPB2_APHCR</name>
<evidence type="ECO:0000313" key="3">
    <source>
        <dbReference type="Proteomes" id="UP000478052"/>
    </source>
</evidence>
<evidence type="ECO:0000313" key="2">
    <source>
        <dbReference type="EMBL" id="KAF0773090.1"/>
    </source>
</evidence>
<evidence type="ECO:0008006" key="4">
    <source>
        <dbReference type="Google" id="ProtNLM"/>
    </source>
</evidence>
<keyword evidence="1" id="KW-0732">Signal</keyword>
<comment type="caution">
    <text evidence="2">The sequence shown here is derived from an EMBL/GenBank/DDBJ whole genome shotgun (WGS) entry which is preliminary data.</text>
</comment>
<sequence length="95" mass="11350">MLCVFFLFIYLFFFLCLYTRTCRNNASIFNFSSFSGSKMNLIGVLGRLFFEIPNGFQKHQEKQNKKKINKGKNGNFYAKLVFDQIDFFIWLLFKN</sequence>
<evidence type="ECO:0000256" key="1">
    <source>
        <dbReference type="SAM" id="SignalP"/>
    </source>
</evidence>
<feature type="chain" id="PRO_5026157332" description="Secreted protein" evidence="1">
    <location>
        <begin position="22"/>
        <end position="95"/>
    </location>
</feature>
<feature type="signal peptide" evidence="1">
    <location>
        <begin position="1"/>
        <end position="21"/>
    </location>
</feature>
<dbReference type="EMBL" id="VUJU01000098">
    <property type="protein sequence ID" value="KAF0773090.1"/>
    <property type="molecule type" value="Genomic_DNA"/>
</dbReference>
<accession>A0A6G0ZPB2</accession>
<dbReference type="Proteomes" id="UP000478052">
    <property type="component" value="Unassembled WGS sequence"/>
</dbReference>
<keyword evidence="3" id="KW-1185">Reference proteome</keyword>
<organism evidence="2 3">
    <name type="scientific">Aphis craccivora</name>
    <name type="common">Cowpea aphid</name>
    <dbReference type="NCBI Taxonomy" id="307492"/>
    <lineage>
        <taxon>Eukaryota</taxon>
        <taxon>Metazoa</taxon>
        <taxon>Ecdysozoa</taxon>
        <taxon>Arthropoda</taxon>
        <taxon>Hexapoda</taxon>
        <taxon>Insecta</taxon>
        <taxon>Pterygota</taxon>
        <taxon>Neoptera</taxon>
        <taxon>Paraneoptera</taxon>
        <taxon>Hemiptera</taxon>
        <taxon>Sternorrhyncha</taxon>
        <taxon>Aphidomorpha</taxon>
        <taxon>Aphidoidea</taxon>
        <taxon>Aphididae</taxon>
        <taxon>Aphidini</taxon>
        <taxon>Aphis</taxon>
        <taxon>Aphis</taxon>
    </lineage>
</organism>
<gene>
    <name evidence="2" type="ORF">FWK35_00009416</name>
</gene>
<proteinExistence type="predicted"/>
<dbReference type="AlphaFoldDB" id="A0A6G0ZPB2"/>